<reference evidence="2" key="1">
    <citation type="journal article" date="2020" name="G3 (Bethesda)">
        <title>High-Quality Assemblies for Three Invasive Social Wasps from the &lt;i&gt;Vespula&lt;/i&gt; Genus.</title>
        <authorList>
            <person name="Harrop T.W.R."/>
            <person name="Guhlin J."/>
            <person name="McLaughlin G.M."/>
            <person name="Permina E."/>
            <person name="Stockwell P."/>
            <person name="Gilligan J."/>
            <person name="Le Lec M.F."/>
            <person name="Gruber M.A.M."/>
            <person name="Quinn O."/>
            <person name="Lovegrove M."/>
            <person name="Duncan E.J."/>
            <person name="Remnant E.J."/>
            <person name="Van Eeckhoven J."/>
            <person name="Graham B."/>
            <person name="Knapp R.A."/>
            <person name="Langford K.W."/>
            <person name="Kronenberg Z."/>
            <person name="Press M.O."/>
            <person name="Eacker S.M."/>
            <person name="Wilson-Rankin E.E."/>
            <person name="Purcell J."/>
            <person name="Lester P.J."/>
            <person name="Dearden P.K."/>
        </authorList>
    </citation>
    <scope>NUCLEOTIDE SEQUENCE</scope>
    <source>
        <strain evidence="2">Volc-1</strain>
    </source>
</reference>
<dbReference type="Proteomes" id="UP000600918">
    <property type="component" value="Unassembled WGS sequence"/>
</dbReference>
<feature type="region of interest" description="Disordered" evidence="1">
    <location>
        <begin position="1"/>
        <end position="24"/>
    </location>
</feature>
<protein>
    <submittedName>
        <fullName evidence="2">Uncharacterized protein</fullName>
    </submittedName>
</protein>
<dbReference type="EMBL" id="JACSDY010000012">
    <property type="protein sequence ID" value="KAF7413061.1"/>
    <property type="molecule type" value="Genomic_DNA"/>
</dbReference>
<feature type="compositionally biased region" description="Basic and acidic residues" evidence="1">
    <location>
        <begin position="76"/>
        <end position="91"/>
    </location>
</feature>
<organism evidence="2 3">
    <name type="scientific">Vespula pensylvanica</name>
    <name type="common">Western yellow jacket</name>
    <name type="synonym">Wasp</name>
    <dbReference type="NCBI Taxonomy" id="30213"/>
    <lineage>
        <taxon>Eukaryota</taxon>
        <taxon>Metazoa</taxon>
        <taxon>Ecdysozoa</taxon>
        <taxon>Arthropoda</taxon>
        <taxon>Hexapoda</taxon>
        <taxon>Insecta</taxon>
        <taxon>Pterygota</taxon>
        <taxon>Neoptera</taxon>
        <taxon>Endopterygota</taxon>
        <taxon>Hymenoptera</taxon>
        <taxon>Apocrita</taxon>
        <taxon>Aculeata</taxon>
        <taxon>Vespoidea</taxon>
        <taxon>Vespidae</taxon>
        <taxon>Vespinae</taxon>
        <taxon>Vespula</taxon>
    </lineage>
</organism>
<comment type="caution">
    <text evidence="2">The sequence shown here is derived from an EMBL/GenBank/DDBJ whole genome shotgun (WGS) entry which is preliminary data.</text>
</comment>
<gene>
    <name evidence="2" type="ORF">H0235_012912</name>
</gene>
<evidence type="ECO:0000313" key="2">
    <source>
        <dbReference type="EMBL" id="KAF7413061.1"/>
    </source>
</evidence>
<feature type="compositionally biased region" description="Acidic residues" evidence="1">
    <location>
        <begin position="139"/>
        <end position="172"/>
    </location>
</feature>
<feature type="region of interest" description="Disordered" evidence="1">
    <location>
        <begin position="127"/>
        <end position="172"/>
    </location>
</feature>
<keyword evidence="3" id="KW-1185">Reference proteome</keyword>
<sequence>MAVHSAAEYRSQATTRLSSAARPTHSTVTDICRLHCRNHYDETRADILDAKKHPVYPVDPTNPMDTRPTVAYSEQQEDRVEREKRGTSREGRRARKSITTPSPHPHYYVSRGCACATQGSLPKKGRLMAHNNMKNKYMDDDDNDDDGDGDGDGDNDDDNDNDNDNDDNDDDK</sequence>
<dbReference type="AlphaFoldDB" id="A0A834KU46"/>
<evidence type="ECO:0000256" key="1">
    <source>
        <dbReference type="SAM" id="MobiDB-lite"/>
    </source>
</evidence>
<accession>A0A834KU46</accession>
<proteinExistence type="predicted"/>
<evidence type="ECO:0000313" key="3">
    <source>
        <dbReference type="Proteomes" id="UP000600918"/>
    </source>
</evidence>
<feature type="region of interest" description="Disordered" evidence="1">
    <location>
        <begin position="51"/>
        <end position="108"/>
    </location>
</feature>
<name>A0A834KU46_VESPE</name>